<dbReference type="PANTHER" id="PTHR21496:SF23">
    <property type="entry name" value="3-PHENYLPROPIONATE_CINNAMIC ACID DIOXYGENASE FERREDOXIN SUBUNIT"/>
    <property type="match status" value="1"/>
</dbReference>
<sequence length="106" mass="11433">MNDWIDVAPADCLPEGGHVVTNLDGIPVAIFKLGGEFYAIEDACSHDGAEIASGRLDGDEIVCPRHGARFCLKTGKVLSPPAYEDLTCFAVRVADGMVQIRDARWD</sequence>
<dbReference type="Proteomes" id="UP001158598">
    <property type="component" value="Chromosome"/>
</dbReference>
<evidence type="ECO:0000313" key="2">
    <source>
        <dbReference type="EMBL" id="CAI8733240.1"/>
    </source>
</evidence>
<keyword evidence="2" id="KW-0560">Oxidoreductase</keyword>
<dbReference type="CDD" id="cd03528">
    <property type="entry name" value="Rieske_RO_ferredoxin"/>
    <property type="match status" value="1"/>
</dbReference>
<accession>A0AA35UX41</accession>
<evidence type="ECO:0000313" key="3">
    <source>
        <dbReference type="Proteomes" id="UP001158598"/>
    </source>
</evidence>
<protein>
    <submittedName>
        <fullName evidence="2">3-phenylpropionate/cinnamic acid dioxygenase ferredoxin subunit</fullName>
    </submittedName>
</protein>
<name>A0AA35UX41_METCP</name>
<dbReference type="PANTHER" id="PTHR21496">
    <property type="entry name" value="FERREDOXIN-RELATED"/>
    <property type="match status" value="1"/>
</dbReference>
<dbReference type="GO" id="GO:0051537">
    <property type="term" value="F:2 iron, 2 sulfur cluster binding"/>
    <property type="evidence" value="ECO:0007669"/>
    <property type="project" value="InterPro"/>
</dbReference>
<dbReference type="GO" id="GO:0051213">
    <property type="term" value="F:dioxygenase activity"/>
    <property type="evidence" value="ECO:0007669"/>
    <property type="project" value="UniProtKB-KW"/>
</dbReference>
<proteinExistence type="predicted"/>
<dbReference type="PROSITE" id="PS51296">
    <property type="entry name" value="RIESKE"/>
    <property type="match status" value="1"/>
</dbReference>
<dbReference type="Pfam" id="PF00355">
    <property type="entry name" value="Rieske"/>
    <property type="match status" value="1"/>
</dbReference>
<gene>
    <name evidence="2" type="primary">hcaC</name>
    <name evidence="2" type="ORF">MCNOR_0322</name>
</gene>
<evidence type="ECO:0000259" key="1">
    <source>
        <dbReference type="PROSITE" id="PS51296"/>
    </source>
</evidence>
<dbReference type="RefSeq" id="WP_218797510.1">
    <property type="nucleotide sequence ID" value="NZ_CP079096.1"/>
</dbReference>
<reference evidence="2" key="1">
    <citation type="submission" date="2023-03" db="EMBL/GenBank/DDBJ databases">
        <authorList>
            <person name="Pearce D."/>
        </authorList>
    </citation>
    <scope>NUCLEOTIDE SEQUENCE</scope>
    <source>
        <strain evidence="2">Mc</strain>
    </source>
</reference>
<feature type="domain" description="Rieske" evidence="1">
    <location>
        <begin position="4"/>
        <end position="100"/>
    </location>
</feature>
<dbReference type="EMBL" id="OX458332">
    <property type="protein sequence ID" value="CAI8733240.1"/>
    <property type="molecule type" value="Genomic_DNA"/>
</dbReference>
<organism evidence="2 3">
    <name type="scientific">Methylococcus capsulatus</name>
    <dbReference type="NCBI Taxonomy" id="414"/>
    <lineage>
        <taxon>Bacteria</taxon>
        <taxon>Pseudomonadati</taxon>
        <taxon>Pseudomonadota</taxon>
        <taxon>Gammaproteobacteria</taxon>
        <taxon>Methylococcales</taxon>
        <taxon>Methylococcaceae</taxon>
        <taxon>Methylococcus</taxon>
    </lineage>
</organism>
<dbReference type="InterPro" id="IPR017941">
    <property type="entry name" value="Rieske_2Fe-2S"/>
</dbReference>
<keyword evidence="2" id="KW-0223">Dioxygenase</keyword>
<dbReference type="AlphaFoldDB" id="A0AA35UX41"/>